<protein>
    <submittedName>
        <fullName evidence="3">Uncharacterized protein</fullName>
    </submittedName>
</protein>
<dbReference type="OrthoDB" id="262418at2759"/>
<dbReference type="EMBL" id="LJSK01000057">
    <property type="protein sequence ID" value="KPI88226.1"/>
    <property type="molecule type" value="Genomic_DNA"/>
</dbReference>
<dbReference type="VEuPathDB" id="TriTrypDB:Lsey_0057_0010"/>
<keyword evidence="1" id="KW-0175">Coiled coil</keyword>
<dbReference type="AlphaFoldDB" id="A0A0N0P700"/>
<feature type="coiled-coil region" evidence="1">
    <location>
        <begin position="52"/>
        <end position="79"/>
    </location>
</feature>
<name>A0A0N0P700_LEPSE</name>
<gene>
    <name evidence="3" type="ORF">ABL78_2650</name>
</gene>
<evidence type="ECO:0000313" key="4">
    <source>
        <dbReference type="Proteomes" id="UP000038009"/>
    </source>
</evidence>
<dbReference type="OMA" id="LMIRNKN"/>
<keyword evidence="4" id="KW-1185">Reference proteome</keyword>
<dbReference type="Proteomes" id="UP000038009">
    <property type="component" value="Unassembled WGS sequence"/>
</dbReference>
<evidence type="ECO:0000256" key="1">
    <source>
        <dbReference type="SAM" id="Coils"/>
    </source>
</evidence>
<proteinExistence type="predicted"/>
<organism evidence="3 4">
    <name type="scientific">Leptomonas seymouri</name>
    <dbReference type="NCBI Taxonomy" id="5684"/>
    <lineage>
        <taxon>Eukaryota</taxon>
        <taxon>Discoba</taxon>
        <taxon>Euglenozoa</taxon>
        <taxon>Kinetoplastea</taxon>
        <taxon>Metakinetoplastina</taxon>
        <taxon>Trypanosomatida</taxon>
        <taxon>Trypanosomatidae</taxon>
        <taxon>Leishmaniinae</taxon>
        <taxon>Leptomonas</taxon>
    </lineage>
</organism>
<feature type="region of interest" description="Disordered" evidence="2">
    <location>
        <begin position="241"/>
        <end position="267"/>
    </location>
</feature>
<reference evidence="3 4" key="1">
    <citation type="journal article" date="2015" name="PLoS Pathog.">
        <title>Leptomonas seymouri: Adaptations to the Dixenous Life Cycle Analyzed by Genome Sequencing, Transcriptome Profiling and Co-infection with Leishmania donovani.</title>
        <authorList>
            <person name="Kraeva N."/>
            <person name="Butenko A."/>
            <person name="Hlavacova J."/>
            <person name="Kostygov A."/>
            <person name="Myskova J."/>
            <person name="Grybchuk D."/>
            <person name="Lestinova T."/>
            <person name="Votypka J."/>
            <person name="Volf P."/>
            <person name="Opperdoes F."/>
            <person name="Flegontov P."/>
            <person name="Lukes J."/>
            <person name="Yurchenko V."/>
        </authorList>
    </citation>
    <scope>NUCLEOTIDE SEQUENCE [LARGE SCALE GENOMIC DNA]</scope>
    <source>
        <strain evidence="3 4">ATCC 30220</strain>
    </source>
</reference>
<evidence type="ECO:0000313" key="3">
    <source>
        <dbReference type="EMBL" id="KPI88226.1"/>
    </source>
</evidence>
<comment type="caution">
    <text evidence="3">The sequence shown here is derived from an EMBL/GenBank/DDBJ whole genome shotgun (WGS) entry which is preliminary data.</text>
</comment>
<sequence>MPNSAIVRITEVVKAQAEVLIDSPPAQDIDEDRFQPSSIATAASCTGVRPEVDVIRRELDELKRRRADLEAQRKKLLEGQGGMRREKRNSGYDTDCKTYSRDGPNGVCCTSGFTTAHRHSGEGSAVTMCTSRSTSRHGYADSTVLANLSVIPSEKSRRQRLKQTPELGMKTAMSDAAKHDSTLLMGSFLPEDNPRGCVFGRERRFRAVVGQRGKYYLSTDVGLEQQLSRASLDARTYERVAKRYDQTPGPGAYTPLFSKVSRPPRFG</sequence>
<evidence type="ECO:0000256" key="2">
    <source>
        <dbReference type="SAM" id="MobiDB-lite"/>
    </source>
</evidence>
<accession>A0A0N0P700</accession>